<name>A0ABT8YED6_9SPHN</name>
<sequence>MSTRRTAEMAAIFMIGDGILGLIQPRRHVDLWRSNLPAADVLVRPFADRPGRRRAYGLAQVIAGVILASQLRP</sequence>
<organism evidence="1 2">
    <name type="scientific">Sphingomonas natans</name>
    <dbReference type="NCBI Taxonomy" id="3063330"/>
    <lineage>
        <taxon>Bacteria</taxon>
        <taxon>Pseudomonadati</taxon>
        <taxon>Pseudomonadota</taxon>
        <taxon>Alphaproteobacteria</taxon>
        <taxon>Sphingomonadales</taxon>
        <taxon>Sphingomonadaceae</taxon>
        <taxon>Sphingomonas</taxon>
    </lineage>
</organism>
<evidence type="ECO:0000313" key="2">
    <source>
        <dbReference type="Proteomes" id="UP001169764"/>
    </source>
</evidence>
<comment type="caution">
    <text evidence="1">The sequence shown here is derived from an EMBL/GenBank/DDBJ whole genome shotgun (WGS) entry which is preliminary data.</text>
</comment>
<evidence type="ECO:0000313" key="1">
    <source>
        <dbReference type="EMBL" id="MDO6416307.1"/>
    </source>
</evidence>
<dbReference type="EMBL" id="JAUOTP010000010">
    <property type="protein sequence ID" value="MDO6416307.1"/>
    <property type="molecule type" value="Genomic_DNA"/>
</dbReference>
<keyword evidence="2" id="KW-1185">Reference proteome</keyword>
<gene>
    <name evidence="1" type="ORF">Q4F19_18115</name>
</gene>
<protein>
    <submittedName>
        <fullName evidence="1">Uncharacterized protein</fullName>
    </submittedName>
</protein>
<dbReference type="RefSeq" id="WP_303545678.1">
    <property type="nucleotide sequence ID" value="NZ_JAUOTP010000010.1"/>
</dbReference>
<accession>A0ABT8YED6</accession>
<reference evidence="1" key="1">
    <citation type="submission" date="2023-07" db="EMBL/GenBank/DDBJ databases">
        <authorList>
            <person name="Kim M."/>
        </authorList>
    </citation>
    <scope>NUCLEOTIDE SEQUENCE</scope>
    <source>
        <strain evidence="1">BIUV-7</strain>
    </source>
</reference>
<dbReference type="Proteomes" id="UP001169764">
    <property type="component" value="Unassembled WGS sequence"/>
</dbReference>
<proteinExistence type="predicted"/>